<dbReference type="Gene3D" id="1.10.720.30">
    <property type="entry name" value="SAP domain"/>
    <property type="match status" value="1"/>
</dbReference>
<dbReference type="GO" id="GO:0000785">
    <property type="term" value="C:chromatin"/>
    <property type="evidence" value="ECO:0007669"/>
    <property type="project" value="TreeGrafter"/>
</dbReference>
<evidence type="ECO:0000256" key="7">
    <source>
        <dbReference type="ARBA" id="ARBA00022786"/>
    </source>
</evidence>
<dbReference type="GO" id="GO:0006357">
    <property type="term" value="P:regulation of transcription by RNA polymerase II"/>
    <property type="evidence" value="ECO:0007669"/>
    <property type="project" value="TreeGrafter"/>
</dbReference>
<name>A0AA88P1Q5_TACVA</name>
<dbReference type="InterPro" id="IPR013083">
    <property type="entry name" value="Znf_RING/FYVE/PHD"/>
</dbReference>
<dbReference type="InterPro" id="IPR004181">
    <property type="entry name" value="Znf_MIZ"/>
</dbReference>
<dbReference type="SMART" id="SM00513">
    <property type="entry name" value="SAP"/>
    <property type="match status" value="1"/>
</dbReference>
<accession>A0AA88P1Q5</accession>
<dbReference type="SUPFAM" id="SSF57850">
    <property type="entry name" value="RING/U-box"/>
    <property type="match status" value="1"/>
</dbReference>
<dbReference type="Pfam" id="PF14324">
    <property type="entry name" value="PINIT"/>
    <property type="match status" value="1"/>
</dbReference>
<dbReference type="GO" id="GO:0016925">
    <property type="term" value="P:protein sumoylation"/>
    <property type="evidence" value="ECO:0007669"/>
    <property type="project" value="TreeGrafter"/>
</dbReference>
<dbReference type="PANTHER" id="PTHR10782">
    <property type="entry name" value="ZINC FINGER MIZ DOMAIN-CONTAINING PROTEIN"/>
    <property type="match status" value="1"/>
</dbReference>
<comment type="similarity">
    <text evidence="3">Belongs to the PIAS family.</text>
</comment>
<evidence type="ECO:0000313" key="14">
    <source>
        <dbReference type="EMBL" id="KAK2868375.1"/>
    </source>
</evidence>
<dbReference type="Gene3D" id="3.30.40.10">
    <property type="entry name" value="Zinc/RING finger domain, C3HC4 (zinc finger)"/>
    <property type="match status" value="1"/>
</dbReference>
<dbReference type="InterPro" id="IPR038654">
    <property type="entry name" value="PINIT_sf"/>
</dbReference>
<keyword evidence="7" id="KW-0833">Ubl conjugation pathway</keyword>
<proteinExistence type="inferred from homology"/>
<evidence type="ECO:0000256" key="3">
    <source>
        <dbReference type="ARBA" id="ARBA00005383"/>
    </source>
</evidence>
<feature type="domain" description="PINIT" evidence="13">
    <location>
        <begin position="92"/>
        <end position="251"/>
    </location>
</feature>
<dbReference type="Pfam" id="PF02037">
    <property type="entry name" value="SAP"/>
    <property type="match status" value="1"/>
</dbReference>
<evidence type="ECO:0000256" key="4">
    <source>
        <dbReference type="ARBA" id="ARBA00022679"/>
    </source>
</evidence>
<dbReference type="InterPro" id="IPR036361">
    <property type="entry name" value="SAP_dom_sf"/>
</dbReference>
<keyword evidence="6 10" id="KW-0863">Zinc-finger</keyword>
<evidence type="ECO:0000313" key="15">
    <source>
        <dbReference type="Proteomes" id="UP001187315"/>
    </source>
</evidence>
<dbReference type="GO" id="GO:0008270">
    <property type="term" value="F:zinc ion binding"/>
    <property type="evidence" value="ECO:0007669"/>
    <property type="project" value="UniProtKB-KW"/>
</dbReference>
<dbReference type="Pfam" id="PF02891">
    <property type="entry name" value="zf-MIZ"/>
    <property type="match status" value="1"/>
</dbReference>
<evidence type="ECO:0000259" key="11">
    <source>
        <dbReference type="PROSITE" id="PS50800"/>
    </source>
</evidence>
<keyword evidence="5" id="KW-0479">Metal-binding</keyword>
<feature type="domain" description="SP-RING-type" evidence="12">
    <location>
        <begin position="283"/>
        <end position="368"/>
    </location>
</feature>
<dbReference type="PROSITE" id="PS50800">
    <property type="entry name" value="SAP"/>
    <property type="match status" value="1"/>
</dbReference>
<evidence type="ECO:0008006" key="16">
    <source>
        <dbReference type="Google" id="ProtNLM"/>
    </source>
</evidence>
<dbReference type="FunFam" id="2.60.120.780:FF:000001">
    <property type="entry name" value="E3 SUMO-protein ligase PIAS2 isoform X1"/>
    <property type="match status" value="1"/>
</dbReference>
<dbReference type="AlphaFoldDB" id="A0AA88P1Q5"/>
<dbReference type="InterPro" id="IPR003034">
    <property type="entry name" value="SAP_dom"/>
</dbReference>
<organism evidence="14 15">
    <name type="scientific">Tachysurus vachellii</name>
    <name type="common">Darkbarbel catfish</name>
    <name type="synonym">Pelteobagrus vachellii</name>
    <dbReference type="NCBI Taxonomy" id="175792"/>
    <lineage>
        <taxon>Eukaryota</taxon>
        <taxon>Metazoa</taxon>
        <taxon>Chordata</taxon>
        <taxon>Craniata</taxon>
        <taxon>Vertebrata</taxon>
        <taxon>Euteleostomi</taxon>
        <taxon>Actinopterygii</taxon>
        <taxon>Neopterygii</taxon>
        <taxon>Teleostei</taxon>
        <taxon>Ostariophysi</taxon>
        <taxon>Siluriformes</taxon>
        <taxon>Bagridae</taxon>
        <taxon>Tachysurus</taxon>
    </lineage>
</organism>
<feature type="domain" description="SAP" evidence="11">
    <location>
        <begin position="12"/>
        <end position="46"/>
    </location>
</feature>
<dbReference type="GO" id="GO:0003712">
    <property type="term" value="F:transcription coregulator activity"/>
    <property type="evidence" value="ECO:0007669"/>
    <property type="project" value="TreeGrafter"/>
</dbReference>
<evidence type="ECO:0000259" key="13">
    <source>
        <dbReference type="PROSITE" id="PS51466"/>
    </source>
</evidence>
<reference evidence="14" key="1">
    <citation type="submission" date="2023-08" db="EMBL/GenBank/DDBJ databases">
        <title>Pelteobagrus vachellii genome.</title>
        <authorList>
            <person name="Liu H."/>
        </authorList>
    </citation>
    <scope>NUCLEOTIDE SEQUENCE</scope>
    <source>
        <strain evidence="14">PRFRI_2022a</strain>
        <tissue evidence="14">Muscle</tissue>
    </source>
</reference>
<dbReference type="PANTHER" id="PTHR10782:SF9">
    <property type="entry name" value="E3 SUMO-PROTEIN LIGASE PIAS4"/>
    <property type="match status" value="1"/>
</dbReference>
<dbReference type="EMBL" id="JAVHJS010000001">
    <property type="protein sequence ID" value="KAK2868375.1"/>
    <property type="molecule type" value="Genomic_DNA"/>
</dbReference>
<dbReference type="Gene3D" id="2.60.120.780">
    <property type="entry name" value="PINIT domain"/>
    <property type="match status" value="1"/>
</dbReference>
<evidence type="ECO:0000256" key="6">
    <source>
        <dbReference type="ARBA" id="ARBA00022771"/>
    </source>
</evidence>
<comment type="pathway">
    <text evidence="2">Protein modification; protein sumoylation.</text>
</comment>
<comment type="caution">
    <text evidence="14">The sequence shown here is derived from an EMBL/GenBank/DDBJ whole genome shotgun (WGS) entry which is preliminary data.</text>
</comment>
<comment type="subcellular location">
    <subcellularLocation>
        <location evidence="1">Nucleus</location>
    </subcellularLocation>
</comment>
<sequence length="449" mass="50080">MSSQLLEATVMVESLRVAELRSLLTTMGKDKKGLKRDLVQRVTELLHNNLRPELFSAIRELYDRRHCGSNANRRRSQVITMPTNVEVVAVYPKKSCGSPVHKPEVHMIKLPFYQTLETVVAPVSLVPSYAIKQQINCLTFCLTTGQSAQIMNCQANTGVASVQVVLRSCYTESIGVEDDQYPPNITVLVNGHDCPVQAHYSSNKKGLEPSQPCRPINLTPFVKQAAENHVAVSWENYGKFYSAAIYLVKVFSSADLLAQLQKNGVASVELCKQKVCEKLRCNPENEITTTGLQVSLICPLSKMRMSTPCRAQTCAHLQCFDAAFYLQMNERKPRWTCPVCHKPALFDTLQIDGLLSGILQCAREAVKEIEYLSNGSWSAVGKEKECSKTTDLSSLSHKKDFVVRDVVDLTECSTDSDDGGDAMQAEEIVLTHVKNEKVRFSKGNMHMKR</sequence>
<dbReference type="PROSITE" id="PS51044">
    <property type="entry name" value="ZF_SP_RING"/>
    <property type="match status" value="1"/>
</dbReference>
<dbReference type="InterPro" id="IPR023321">
    <property type="entry name" value="PINIT"/>
</dbReference>
<evidence type="ECO:0000256" key="2">
    <source>
        <dbReference type="ARBA" id="ARBA00004718"/>
    </source>
</evidence>
<evidence type="ECO:0000256" key="1">
    <source>
        <dbReference type="ARBA" id="ARBA00004123"/>
    </source>
</evidence>
<keyword evidence="4" id="KW-0808">Transferase</keyword>
<evidence type="ECO:0000259" key="12">
    <source>
        <dbReference type="PROSITE" id="PS51044"/>
    </source>
</evidence>
<dbReference type="PROSITE" id="PS51466">
    <property type="entry name" value="PINIT"/>
    <property type="match status" value="1"/>
</dbReference>
<evidence type="ECO:0000256" key="9">
    <source>
        <dbReference type="ARBA" id="ARBA00023242"/>
    </source>
</evidence>
<keyword evidence="8" id="KW-0862">Zinc</keyword>
<evidence type="ECO:0000256" key="5">
    <source>
        <dbReference type="ARBA" id="ARBA00022723"/>
    </source>
</evidence>
<dbReference type="GO" id="GO:0005634">
    <property type="term" value="C:nucleus"/>
    <property type="evidence" value="ECO:0007669"/>
    <property type="project" value="UniProtKB-SubCell"/>
</dbReference>
<dbReference type="GO" id="GO:0061665">
    <property type="term" value="F:SUMO ligase activity"/>
    <property type="evidence" value="ECO:0007669"/>
    <property type="project" value="TreeGrafter"/>
</dbReference>
<gene>
    <name evidence="14" type="ORF">Q7C36_000246</name>
</gene>
<dbReference type="Proteomes" id="UP001187315">
    <property type="component" value="Unassembled WGS sequence"/>
</dbReference>
<protein>
    <recommendedName>
        <fullName evidence="16">E3 SUMO-protein ligase PIAS4</fullName>
    </recommendedName>
</protein>
<evidence type="ECO:0000256" key="10">
    <source>
        <dbReference type="PROSITE-ProRule" id="PRU00452"/>
    </source>
</evidence>
<evidence type="ECO:0000256" key="8">
    <source>
        <dbReference type="ARBA" id="ARBA00022833"/>
    </source>
</evidence>
<keyword evidence="9" id="KW-0539">Nucleus</keyword>
<keyword evidence="15" id="KW-1185">Reference proteome</keyword>
<dbReference type="SUPFAM" id="SSF68906">
    <property type="entry name" value="SAP domain"/>
    <property type="match status" value="1"/>
</dbReference>